<dbReference type="Proteomes" id="UP000317716">
    <property type="component" value="Unassembled WGS sequence"/>
</dbReference>
<accession>A0A538SD43</accession>
<evidence type="ECO:0000313" key="2">
    <source>
        <dbReference type="Proteomes" id="UP000317716"/>
    </source>
</evidence>
<protein>
    <submittedName>
        <fullName evidence="1">Uncharacterized protein</fullName>
    </submittedName>
</protein>
<dbReference type="AlphaFoldDB" id="A0A538SD43"/>
<sequence length="96" mass="10778">MLFSRDTSPEARRLLIEILRKKTPAEKLAMVDDLIETARLFAMSGHRLRHPGASPDELEARYWQLVLGPDAGPALEARRSRAHRAALQDTDAGHTH</sequence>
<gene>
    <name evidence="1" type="ORF">E6K72_12405</name>
</gene>
<reference evidence="1 2" key="1">
    <citation type="journal article" date="2019" name="Nat. Microbiol.">
        <title>Mediterranean grassland soil C-N compound turnover is dependent on rainfall and depth, and is mediated by genomically divergent microorganisms.</title>
        <authorList>
            <person name="Diamond S."/>
            <person name="Andeer P.F."/>
            <person name="Li Z."/>
            <person name="Crits-Christoph A."/>
            <person name="Burstein D."/>
            <person name="Anantharaman K."/>
            <person name="Lane K.R."/>
            <person name="Thomas B.C."/>
            <person name="Pan C."/>
            <person name="Northen T.R."/>
            <person name="Banfield J.F."/>
        </authorList>
    </citation>
    <scope>NUCLEOTIDE SEQUENCE [LARGE SCALE GENOMIC DNA]</scope>
    <source>
        <strain evidence="1">WS_2</strain>
    </source>
</reference>
<dbReference type="EMBL" id="VBOS01000452">
    <property type="protein sequence ID" value="TMQ49295.1"/>
    <property type="molecule type" value="Genomic_DNA"/>
</dbReference>
<organism evidence="1 2">
    <name type="scientific">Eiseniibacteriota bacterium</name>
    <dbReference type="NCBI Taxonomy" id="2212470"/>
    <lineage>
        <taxon>Bacteria</taxon>
        <taxon>Candidatus Eiseniibacteriota</taxon>
    </lineage>
</organism>
<proteinExistence type="predicted"/>
<name>A0A538SD43_UNCEI</name>
<evidence type="ECO:0000313" key="1">
    <source>
        <dbReference type="EMBL" id="TMQ49295.1"/>
    </source>
</evidence>
<comment type="caution">
    <text evidence="1">The sequence shown here is derived from an EMBL/GenBank/DDBJ whole genome shotgun (WGS) entry which is preliminary data.</text>
</comment>